<dbReference type="EMBL" id="MU393457">
    <property type="protein sequence ID" value="KAI4866533.1"/>
    <property type="molecule type" value="Genomic_DNA"/>
</dbReference>
<keyword evidence="2" id="KW-1185">Reference proteome</keyword>
<comment type="caution">
    <text evidence="1">The sequence shown here is derived from an EMBL/GenBank/DDBJ whole genome shotgun (WGS) entry which is preliminary data.</text>
</comment>
<accession>A0ACB9Z5L7</accession>
<name>A0ACB9Z5L7_9PEZI</name>
<protein>
    <submittedName>
        <fullName evidence="1">Uncharacterized protein</fullName>
    </submittedName>
</protein>
<reference evidence="1 2" key="1">
    <citation type="journal article" date="2022" name="New Phytol.">
        <title>Ecological generalism drives hyperdiversity of secondary metabolite gene clusters in xylarialean endophytes.</title>
        <authorList>
            <person name="Franco M.E.E."/>
            <person name="Wisecaver J.H."/>
            <person name="Arnold A.E."/>
            <person name="Ju Y.M."/>
            <person name="Slot J.C."/>
            <person name="Ahrendt S."/>
            <person name="Moore L.P."/>
            <person name="Eastman K.E."/>
            <person name="Scott K."/>
            <person name="Konkel Z."/>
            <person name="Mondo S.J."/>
            <person name="Kuo A."/>
            <person name="Hayes R.D."/>
            <person name="Haridas S."/>
            <person name="Andreopoulos B."/>
            <person name="Riley R."/>
            <person name="LaButti K."/>
            <person name="Pangilinan J."/>
            <person name="Lipzen A."/>
            <person name="Amirebrahimi M."/>
            <person name="Yan J."/>
            <person name="Adam C."/>
            <person name="Keymanesh K."/>
            <person name="Ng V."/>
            <person name="Louie K."/>
            <person name="Northen T."/>
            <person name="Drula E."/>
            <person name="Henrissat B."/>
            <person name="Hsieh H.M."/>
            <person name="Youens-Clark K."/>
            <person name="Lutzoni F."/>
            <person name="Miadlikowska J."/>
            <person name="Eastwood D.C."/>
            <person name="Hamelin R.C."/>
            <person name="Grigoriev I.V."/>
            <person name="U'Ren J.M."/>
        </authorList>
    </citation>
    <scope>NUCLEOTIDE SEQUENCE [LARGE SCALE GENOMIC DNA]</scope>
    <source>
        <strain evidence="1 2">CBS 119005</strain>
    </source>
</reference>
<organism evidence="1 2">
    <name type="scientific">Hypoxylon rubiginosum</name>
    <dbReference type="NCBI Taxonomy" id="110542"/>
    <lineage>
        <taxon>Eukaryota</taxon>
        <taxon>Fungi</taxon>
        <taxon>Dikarya</taxon>
        <taxon>Ascomycota</taxon>
        <taxon>Pezizomycotina</taxon>
        <taxon>Sordariomycetes</taxon>
        <taxon>Xylariomycetidae</taxon>
        <taxon>Xylariales</taxon>
        <taxon>Hypoxylaceae</taxon>
        <taxon>Hypoxylon</taxon>
    </lineage>
</organism>
<sequence>MPDRQERTGRRRPFSTWVKKLANFKNGSSSADGLTGHFKRDAIPKGSKKRPSKNNNPYPQSGRITLAAPAHQSDPSFMTAHSTRMSDPSLARRSQSSNGASADEPAPPTAGGMSMAPTMSTDHETSHSIHAPSHMASSVTGTSRTAGGGLDSRRGGDSTFSSPAPSVRSLTTTLTTIQSVGPNGAINPPHHGGHSSNQANSQTIQFSQPFPTNSPASAIPPYLAPLPGPGHPTTYNTATANNLLTDNASILTLASSSKRRRRRSMDTDASVRALAPSSLWGGSRESLPLSVLSSNMDGGPRDMPTPGLHQSTSRLAGASNNERTSIYSTTGMLPGERNSLYAGKQSLAGDGASIRSGLFGHGRADSINGSVTAAGVGSPLVSPREAAEKGAVAEERDENIVYLKDKE</sequence>
<proteinExistence type="predicted"/>
<dbReference type="Proteomes" id="UP001497700">
    <property type="component" value="Unassembled WGS sequence"/>
</dbReference>
<evidence type="ECO:0000313" key="2">
    <source>
        <dbReference type="Proteomes" id="UP001497700"/>
    </source>
</evidence>
<evidence type="ECO:0000313" key="1">
    <source>
        <dbReference type="EMBL" id="KAI4866533.1"/>
    </source>
</evidence>
<gene>
    <name evidence="1" type="ORF">F4820DRAFT_245405</name>
</gene>